<evidence type="ECO:0000256" key="2">
    <source>
        <dbReference type="SAM" id="Phobius"/>
    </source>
</evidence>
<evidence type="ECO:0000313" key="3">
    <source>
        <dbReference type="EMBL" id="OAQ92376.1"/>
    </source>
</evidence>
<evidence type="ECO:0000313" key="4">
    <source>
        <dbReference type="Proteomes" id="UP000078340"/>
    </source>
</evidence>
<accession>A0A179HPK2</accession>
<dbReference type="Proteomes" id="UP000078340">
    <property type="component" value="Unassembled WGS sequence"/>
</dbReference>
<feature type="compositionally biased region" description="Basic and acidic residues" evidence="1">
    <location>
        <begin position="84"/>
        <end position="93"/>
    </location>
</feature>
<feature type="transmembrane region" description="Helical" evidence="2">
    <location>
        <begin position="188"/>
        <end position="213"/>
    </location>
</feature>
<name>A0A179HPK2_PURLI</name>
<comment type="caution">
    <text evidence="3">The sequence shown here is derived from an EMBL/GenBank/DDBJ whole genome shotgun (WGS) entry which is preliminary data.</text>
</comment>
<feature type="compositionally biased region" description="Basic and acidic residues" evidence="1">
    <location>
        <begin position="46"/>
        <end position="61"/>
    </location>
</feature>
<dbReference type="EMBL" id="LSBI01000003">
    <property type="protein sequence ID" value="OAQ92376.1"/>
    <property type="molecule type" value="Genomic_DNA"/>
</dbReference>
<keyword evidence="2" id="KW-0472">Membrane</keyword>
<keyword evidence="2" id="KW-0812">Transmembrane</keyword>
<feature type="region of interest" description="Disordered" evidence="1">
    <location>
        <begin position="1"/>
        <end position="93"/>
    </location>
</feature>
<proteinExistence type="predicted"/>
<protein>
    <submittedName>
        <fullName evidence="3">Uncharacterized protein</fullName>
    </submittedName>
</protein>
<sequence>MGVKQHTFEEIRRSTARRVAGGDGDDSSGRRARGGGGGRRGVGKRALREGRSLAAGHREVGSSHAAGTDDTALQGGLRRGSVRRAGDGARDSRPGGAVELLEELLALFLHGAKLLHAFDDALAVGEVEVVGVLEPELEVGVALEKLEQYGVHFEAAHAGHAAAAITVARVFDVGRHPHLSAKDRHHELALVGGIGVAVIVHGFGLVSLGCWATPISSFFLRLRCVMTILRANENASSDKTRDACTPSRKFGEGLV</sequence>
<reference evidence="3 4" key="1">
    <citation type="submission" date="2016-02" db="EMBL/GenBank/DDBJ databases">
        <title>Biosynthesis of antibiotic leucinostatins and their inhibition on Phytophthora in bio-control Purpureocillium lilacinum.</title>
        <authorList>
            <person name="Wang G."/>
            <person name="Liu Z."/>
            <person name="Lin R."/>
            <person name="Li E."/>
            <person name="Mao Z."/>
            <person name="Ling J."/>
            <person name="Yin W."/>
            <person name="Xie B."/>
        </authorList>
    </citation>
    <scope>NUCLEOTIDE SEQUENCE [LARGE SCALE GENOMIC DNA]</scope>
    <source>
        <strain evidence="3">PLFJ-1</strain>
    </source>
</reference>
<gene>
    <name evidence="3" type="ORF">VFPFJ_04116</name>
</gene>
<keyword evidence="2" id="KW-1133">Transmembrane helix</keyword>
<dbReference type="AlphaFoldDB" id="A0A179HPK2"/>
<evidence type="ECO:0000256" key="1">
    <source>
        <dbReference type="SAM" id="MobiDB-lite"/>
    </source>
</evidence>
<feature type="compositionally biased region" description="Basic and acidic residues" evidence="1">
    <location>
        <begin position="1"/>
        <end position="13"/>
    </location>
</feature>
<organism evidence="3 4">
    <name type="scientific">Purpureocillium lilacinum</name>
    <name type="common">Paecilomyces lilacinus</name>
    <dbReference type="NCBI Taxonomy" id="33203"/>
    <lineage>
        <taxon>Eukaryota</taxon>
        <taxon>Fungi</taxon>
        <taxon>Dikarya</taxon>
        <taxon>Ascomycota</taxon>
        <taxon>Pezizomycotina</taxon>
        <taxon>Sordariomycetes</taxon>
        <taxon>Hypocreomycetidae</taxon>
        <taxon>Hypocreales</taxon>
        <taxon>Ophiocordycipitaceae</taxon>
        <taxon>Purpureocillium</taxon>
    </lineage>
</organism>